<evidence type="ECO:0000256" key="3">
    <source>
        <dbReference type="ARBA" id="ARBA00022526"/>
    </source>
</evidence>
<feature type="domain" description="Glycosyl transferase family 1" evidence="7">
    <location>
        <begin position="270"/>
        <end position="446"/>
    </location>
</feature>
<evidence type="ECO:0000256" key="5">
    <source>
        <dbReference type="ARBA" id="ARBA00022679"/>
    </source>
</evidence>
<dbReference type="InterPro" id="IPR049438">
    <property type="entry name" value="TreT_GT1"/>
</dbReference>
<accession>A0A448HGX5</accession>
<dbReference type="Gene3D" id="3.40.50.2000">
    <property type="entry name" value="Glycogen Phosphorylase B"/>
    <property type="match status" value="2"/>
</dbReference>
<dbReference type="EC" id="2.4.1.245" evidence="9"/>
<dbReference type="InterPro" id="IPR001296">
    <property type="entry name" value="Glyco_trans_1"/>
</dbReference>
<keyword evidence="3" id="KW-0313">Glucose metabolism</keyword>
<dbReference type="GO" id="GO:0102986">
    <property type="term" value="F:trehalose synthase activity"/>
    <property type="evidence" value="ECO:0007669"/>
    <property type="project" value="UniProtKB-EC"/>
</dbReference>
<dbReference type="EMBL" id="LR134350">
    <property type="protein sequence ID" value="VEG28211.1"/>
    <property type="molecule type" value="Genomic_DNA"/>
</dbReference>
<dbReference type="Pfam" id="PF00534">
    <property type="entry name" value="Glycos_transf_1"/>
    <property type="match status" value="1"/>
</dbReference>
<dbReference type="Proteomes" id="UP000266895">
    <property type="component" value="Chromosome"/>
</dbReference>
<dbReference type="RefSeq" id="WP_126382504.1">
    <property type="nucleotide sequence ID" value="NZ_LR134350.1"/>
</dbReference>
<comment type="subunit">
    <text evidence="2">Homodimer.</text>
</comment>
<evidence type="ECO:0000256" key="4">
    <source>
        <dbReference type="ARBA" id="ARBA00022676"/>
    </source>
</evidence>
<dbReference type="OrthoDB" id="9772485at2"/>
<protein>
    <submittedName>
        <fullName evidence="9">Trehalose synthase</fullName>
        <ecNumber evidence="9">2.4.1.245</ecNumber>
    </submittedName>
</protein>
<dbReference type="InterPro" id="IPR052078">
    <property type="entry name" value="Trehalose_Metab_GTase"/>
</dbReference>
<dbReference type="KEGG" id="ahw:NCTC11636_01420"/>
<dbReference type="PANTHER" id="PTHR47779">
    <property type="entry name" value="SYNTHASE (CCG-9), PUTATIVE (AFU_ORTHOLOGUE AFUA_3G12100)-RELATED"/>
    <property type="match status" value="1"/>
</dbReference>
<dbReference type="Pfam" id="PF21269">
    <property type="entry name" value="TreT_GT1"/>
    <property type="match status" value="1"/>
</dbReference>
<evidence type="ECO:0000259" key="8">
    <source>
        <dbReference type="Pfam" id="PF21269"/>
    </source>
</evidence>
<evidence type="ECO:0000256" key="1">
    <source>
        <dbReference type="ARBA" id="ARBA00009481"/>
    </source>
</evidence>
<dbReference type="GO" id="GO:0006006">
    <property type="term" value="P:glucose metabolic process"/>
    <property type="evidence" value="ECO:0007669"/>
    <property type="project" value="UniProtKB-KW"/>
</dbReference>
<gene>
    <name evidence="9" type="primary">treT</name>
    <name evidence="9" type="ORF">NCTC11636_01420</name>
</gene>
<name>A0A448HGX5_9ACTO</name>
<keyword evidence="5 9" id="KW-0808">Transferase</keyword>
<keyword evidence="4 9" id="KW-0328">Glycosyltransferase</keyword>
<evidence type="ECO:0000256" key="2">
    <source>
        <dbReference type="ARBA" id="ARBA00011738"/>
    </source>
</evidence>
<evidence type="ECO:0000313" key="9">
    <source>
        <dbReference type="EMBL" id="VEG28211.1"/>
    </source>
</evidence>
<dbReference type="PANTHER" id="PTHR47779:SF1">
    <property type="entry name" value="SYNTHASE (CCG-9), PUTATIVE (AFU_ORTHOLOGUE AFUA_3G12100)-RELATED"/>
    <property type="match status" value="1"/>
</dbReference>
<dbReference type="SUPFAM" id="SSF53756">
    <property type="entry name" value="UDP-Glycosyltransferase/glycogen phosphorylase"/>
    <property type="match status" value="1"/>
</dbReference>
<comment type="similarity">
    <text evidence="1">Belongs to the glycosyltransferase group 1 family. Glycosyltransferase 4 subfamily.</text>
</comment>
<reference evidence="9 10" key="1">
    <citation type="submission" date="2018-12" db="EMBL/GenBank/DDBJ databases">
        <authorList>
            <consortium name="Pathogen Informatics"/>
        </authorList>
    </citation>
    <scope>NUCLEOTIDE SEQUENCE [LARGE SCALE GENOMIC DNA]</scope>
    <source>
        <strain evidence="9 10">NCTC11636</strain>
    </source>
</reference>
<keyword evidence="10" id="KW-1185">Reference proteome</keyword>
<feature type="domain" description="Trehalose synthase N-terminal" evidence="8">
    <location>
        <begin position="50"/>
        <end position="195"/>
    </location>
</feature>
<organism evidence="9 10">
    <name type="scientific">Actinomyces howellii</name>
    <dbReference type="NCBI Taxonomy" id="52771"/>
    <lineage>
        <taxon>Bacteria</taxon>
        <taxon>Bacillati</taxon>
        <taxon>Actinomycetota</taxon>
        <taxon>Actinomycetes</taxon>
        <taxon>Actinomycetales</taxon>
        <taxon>Actinomycetaceae</taxon>
        <taxon>Actinomyces</taxon>
    </lineage>
</organism>
<evidence type="ECO:0000259" key="7">
    <source>
        <dbReference type="Pfam" id="PF00534"/>
    </source>
</evidence>
<evidence type="ECO:0000256" key="6">
    <source>
        <dbReference type="ARBA" id="ARBA00023277"/>
    </source>
</evidence>
<keyword evidence="6" id="KW-0119">Carbohydrate metabolism</keyword>
<evidence type="ECO:0000313" key="10">
    <source>
        <dbReference type="Proteomes" id="UP000266895"/>
    </source>
</evidence>
<sequence>MRTIDVAPLPLSDLESHLDEVATRRLRDSVVAAHGLLDGRTVWTVTPTASAGAGPVEIVAPLVGYSLGLGIDARWLTLDAPAEFLTISARLHSGIHGDRGDGGKLGDKQRDIYEHVLASNADNVVEEVSEGDVVILHDPPTAGLAKAFKAAGATVLWRCHLGAADSGEAGQHAWAFLDRYLEDVDLVVVSREGYRPPFIEPERCAVIAPSINPDSPKNRVYDLDEAWSIARLAGIFDGEPPFEAVPFVHEDGRPGAVRELPSLAGAGLPVPTGKRTVVQVSRWDRLKGCKELVDAFADHVSALPDDVHLLLVGPDPDPVRDEGAAEVLGEVLERWELLPDSLAARVHIAAVPMHDRDVNATVVNAVQRVADVVTQRSLIEAFGLPVAEAMWKKAPVVASRVGGIEDQVDDGVDGVLVDPEDGGAWAQAVDDVLRFPERAREMGEVAHESVRQRFLPDRHLRDLVDAIGRALDRSPTAP</sequence>
<dbReference type="AlphaFoldDB" id="A0A448HGX5"/>
<proteinExistence type="inferred from homology"/>